<dbReference type="Gene3D" id="3.40.50.300">
    <property type="entry name" value="P-loop containing nucleotide triphosphate hydrolases"/>
    <property type="match status" value="1"/>
</dbReference>
<dbReference type="Proteomes" id="UP000054279">
    <property type="component" value="Unassembled WGS sequence"/>
</dbReference>
<dbReference type="InterPro" id="IPR027417">
    <property type="entry name" value="P-loop_NTPase"/>
</dbReference>
<dbReference type="GO" id="GO:0005524">
    <property type="term" value="F:ATP binding"/>
    <property type="evidence" value="ECO:0007669"/>
    <property type="project" value="UniProtKB-KW"/>
</dbReference>
<dbReference type="AlphaFoldDB" id="A0A0C9VAT3"/>
<evidence type="ECO:0000256" key="2">
    <source>
        <dbReference type="ARBA" id="ARBA00022840"/>
    </source>
</evidence>
<dbReference type="PANTHER" id="PTHR43119">
    <property type="entry name" value="ABC TRANSPORT PROTEIN ATP-BINDING COMPONENT-RELATED"/>
    <property type="match status" value="1"/>
</dbReference>
<evidence type="ECO:0000313" key="5">
    <source>
        <dbReference type="Proteomes" id="UP000054279"/>
    </source>
</evidence>
<keyword evidence="5" id="KW-1185">Reference proteome</keyword>
<name>A0A0C9VAT3_SPHS4</name>
<evidence type="ECO:0000259" key="3">
    <source>
        <dbReference type="PROSITE" id="PS50893"/>
    </source>
</evidence>
<dbReference type="Pfam" id="PF00005">
    <property type="entry name" value="ABC_tran"/>
    <property type="match status" value="1"/>
</dbReference>
<dbReference type="InterPro" id="IPR017871">
    <property type="entry name" value="ABC_transporter-like_CS"/>
</dbReference>
<accession>A0A0C9VAT3</accession>
<dbReference type="InterPro" id="IPR003439">
    <property type="entry name" value="ABC_transporter-like_ATP-bd"/>
</dbReference>
<dbReference type="PROSITE" id="PS00211">
    <property type="entry name" value="ABC_TRANSPORTER_1"/>
    <property type="match status" value="1"/>
</dbReference>
<dbReference type="HOGENOM" id="CLU_000604_1_22_1"/>
<protein>
    <recommendedName>
        <fullName evidence="3">ABC transporter domain-containing protein</fullName>
    </recommendedName>
</protein>
<dbReference type="PROSITE" id="PS50893">
    <property type="entry name" value="ABC_TRANSPORTER_2"/>
    <property type="match status" value="1"/>
</dbReference>
<sequence>MSSIISEPEGTPSLLSVRNLVCSKADNQNIFSNISFDLYQGDILVLSGRSGAGKTTLLKCLSHLNVYEGEIRLHGKKATEYGVPSYRTRVLYVPQRPSMLPGTPREFVKVVTSYRSRRQSHEESDSKATNAAYANTLSTAKLGAVHSPIRVAEEWGIDEDLWDRPWSSLSGGESQRIALAVAVGIPGAEVLLLDEPTSALDAETMALVESTLLDLFKDEHSTVKAMVWITHSEEQGRRVGRRYLYLEEGGCLETMEMGMPASRRSRTPSTVTPTSAS</sequence>
<dbReference type="InterPro" id="IPR003593">
    <property type="entry name" value="AAA+_ATPase"/>
</dbReference>
<keyword evidence="2" id="KW-0067">ATP-binding</keyword>
<evidence type="ECO:0000313" key="4">
    <source>
        <dbReference type="EMBL" id="KIJ44084.1"/>
    </source>
</evidence>
<dbReference type="OrthoDB" id="6593433at2759"/>
<keyword evidence="1" id="KW-0547">Nucleotide-binding</keyword>
<dbReference type="GO" id="GO:0016887">
    <property type="term" value="F:ATP hydrolysis activity"/>
    <property type="evidence" value="ECO:0007669"/>
    <property type="project" value="InterPro"/>
</dbReference>
<dbReference type="EMBL" id="KN837119">
    <property type="protein sequence ID" value="KIJ44084.1"/>
    <property type="molecule type" value="Genomic_DNA"/>
</dbReference>
<gene>
    <name evidence="4" type="ORF">M422DRAFT_208328</name>
</gene>
<proteinExistence type="predicted"/>
<organism evidence="4 5">
    <name type="scientific">Sphaerobolus stellatus (strain SS14)</name>
    <dbReference type="NCBI Taxonomy" id="990650"/>
    <lineage>
        <taxon>Eukaryota</taxon>
        <taxon>Fungi</taxon>
        <taxon>Dikarya</taxon>
        <taxon>Basidiomycota</taxon>
        <taxon>Agaricomycotina</taxon>
        <taxon>Agaricomycetes</taxon>
        <taxon>Phallomycetidae</taxon>
        <taxon>Geastrales</taxon>
        <taxon>Sphaerobolaceae</taxon>
        <taxon>Sphaerobolus</taxon>
    </lineage>
</organism>
<feature type="domain" description="ABC transporter" evidence="3">
    <location>
        <begin position="15"/>
        <end position="273"/>
    </location>
</feature>
<dbReference type="SUPFAM" id="SSF52540">
    <property type="entry name" value="P-loop containing nucleoside triphosphate hydrolases"/>
    <property type="match status" value="1"/>
</dbReference>
<reference evidence="4 5" key="1">
    <citation type="submission" date="2014-06" db="EMBL/GenBank/DDBJ databases">
        <title>Evolutionary Origins and Diversification of the Mycorrhizal Mutualists.</title>
        <authorList>
            <consortium name="DOE Joint Genome Institute"/>
            <consortium name="Mycorrhizal Genomics Consortium"/>
            <person name="Kohler A."/>
            <person name="Kuo A."/>
            <person name="Nagy L.G."/>
            <person name="Floudas D."/>
            <person name="Copeland A."/>
            <person name="Barry K.W."/>
            <person name="Cichocki N."/>
            <person name="Veneault-Fourrey C."/>
            <person name="LaButti K."/>
            <person name="Lindquist E.A."/>
            <person name="Lipzen A."/>
            <person name="Lundell T."/>
            <person name="Morin E."/>
            <person name="Murat C."/>
            <person name="Riley R."/>
            <person name="Ohm R."/>
            <person name="Sun H."/>
            <person name="Tunlid A."/>
            <person name="Henrissat B."/>
            <person name="Grigoriev I.V."/>
            <person name="Hibbett D.S."/>
            <person name="Martin F."/>
        </authorList>
    </citation>
    <scope>NUCLEOTIDE SEQUENCE [LARGE SCALE GENOMIC DNA]</scope>
    <source>
        <strain evidence="4 5">SS14</strain>
    </source>
</reference>
<dbReference type="PANTHER" id="PTHR43119:SF1">
    <property type="entry name" value="ABC TRANSPORTER DOMAIN-CONTAINING PROTEIN"/>
    <property type="match status" value="1"/>
</dbReference>
<evidence type="ECO:0000256" key="1">
    <source>
        <dbReference type="ARBA" id="ARBA00022741"/>
    </source>
</evidence>
<dbReference type="SMART" id="SM00382">
    <property type="entry name" value="AAA"/>
    <property type="match status" value="1"/>
</dbReference>